<dbReference type="EMBL" id="PVZC01000001">
    <property type="protein sequence ID" value="PRY02200.1"/>
    <property type="molecule type" value="Genomic_DNA"/>
</dbReference>
<protein>
    <submittedName>
        <fullName evidence="2">Uncharacterized protein</fullName>
    </submittedName>
</protein>
<keyword evidence="3" id="KW-1185">Reference proteome</keyword>
<reference evidence="2 3" key="1">
    <citation type="submission" date="2018-03" db="EMBL/GenBank/DDBJ databases">
        <title>Genomic Encyclopedia of Archaeal and Bacterial Type Strains, Phase II (KMG-II): from individual species to whole genera.</title>
        <authorList>
            <person name="Goeker M."/>
        </authorList>
    </citation>
    <scope>NUCLEOTIDE SEQUENCE [LARGE SCALE GENOMIC DNA]</scope>
    <source>
        <strain evidence="2 3">DSM 45601</strain>
    </source>
</reference>
<feature type="compositionally biased region" description="Low complexity" evidence="1">
    <location>
        <begin position="109"/>
        <end position="132"/>
    </location>
</feature>
<accession>A0A2T0QE98</accession>
<organism evidence="2 3">
    <name type="scientific">Allonocardiopsis opalescens</name>
    <dbReference type="NCBI Taxonomy" id="1144618"/>
    <lineage>
        <taxon>Bacteria</taxon>
        <taxon>Bacillati</taxon>
        <taxon>Actinomycetota</taxon>
        <taxon>Actinomycetes</taxon>
        <taxon>Streptosporangiales</taxon>
        <taxon>Allonocardiopsis</taxon>
    </lineage>
</organism>
<sequence length="284" mass="28978">MKLATVACDGREGICGPFGVCGLEQVVRPAVTRPYAAVRRSAGLCPHGDGMRRIESTAALGARAAVGPVPPAGRGEPDVLRFERRMVAGASRPHRGCANGAAVGGCAASGPSGIKASGRGSAPARAPSGSARRPPPLVCAGSVSTQVRGVQCVRVEAGNSRSVRRGGGLWGVAVHARGRGRARAAQDRRERDRPRQRWTEAAGSGAAVVLLNTVGARGVGSVRSTRGAASGQGRSAALRPTGGRDGAGGGSGSTTSTSGDVVDQRCERGTVRPVRQRRADRRWT</sequence>
<evidence type="ECO:0000313" key="3">
    <source>
        <dbReference type="Proteomes" id="UP000237846"/>
    </source>
</evidence>
<feature type="compositionally biased region" description="Gly residues" evidence="1">
    <location>
        <begin position="243"/>
        <end position="252"/>
    </location>
</feature>
<evidence type="ECO:0000256" key="1">
    <source>
        <dbReference type="SAM" id="MobiDB-lite"/>
    </source>
</evidence>
<proteinExistence type="predicted"/>
<feature type="region of interest" description="Disordered" evidence="1">
    <location>
        <begin position="109"/>
        <end position="135"/>
    </location>
</feature>
<name>A0A2T0QE98_9ACTN</name>
<dbReference type="AlphaFoldDB" id="A0A2T0QE98"/>
<feature type="compositionally biased region" description="Low complexity" evidence="1">
    <location>
        <begin position="223"/>
        <end position="237"/>
    </location>
</feature>
<evidence type="ECO:0000313" key="2">
    <source>
        <dbReference type="EMBL" id="PRY02200.1"/>
    </source>
</evidence>
<feature type="compositionally biased region" description="Basic and acidic residues" evidence="1">
    <location>
        <begin position="184"/>
        <end position="198"/>
    </location>
</feature>
<dbReference type="Proteomes" id="UP000237846">
    <property type="component" value="Unassembled WGS sequence"/>
</dbReference>
<feature type="region of interest" description="Disordered" evidence="1">
    <location>
        <begin position="177"/>
        <end position="200"/>
    </location>
</feature>
<feature type="compositionally biased region" description="Basic residues" evidence="1">
    <location>
        <begin position="274"/>
        <end position="284"/>
    </location>
</feature>
<comment type="caution">
    <text evidence="2">The sequence shown here is derived from an EMBL/GenBank/DDBJ whole genome shotgun (WGS) entry which is preliminary data.</text>
</comment>
<gene>
    <name evidence="2" type="ORF">CLV72_101801</name>
</gene>
<feature type="region of interest" description="Disordered" evidence="1">
    <location>
        <begin position="221"/>
        <end position="284"/>
    </location>
</feature>